<feature type="chain" id="PRO_5019498319" evidence="7">
    <location>
        <begin position="21"/>
        <end position="309"/>
    </location>
</feature>
<dbReference type="Pfam" id="PF17820">
    <property type="entry name" value="PDZ_6"/>
    <property type="match status" value="1"/>
</dbReference>
<evidence type="ECO:0000259" key="8">
    <source>
        <dbReference type="PROSITE" id="PS50106"/>
    </source>
</evidence>
<keyword evidence="3 6" id="KW-0378">Hydrolase</keyword>
<keyword evidence="1 6" id="KW-0645">Protease</keyword>
<dbReference type="Gene3D" id="2.30.42.10">
    <property type="match status" value="1"/>
</dbReference>
<reference evidence="9 10" key="1">
    <citation type="journal article" date="2017" name="Int. J. Syst. Evol. Microbiol.">
        <title>Erythrobacter aquimixticola sp. nov., isolated from the junction between the ocean and a freshwater spring.</title>
        <authorList>
            <person name="Park S."/>
            <person name="Jung Y.T."/>
            <person name="Choi S.J."/>
            <person name="Yoon J.H."/>
        </authorList>
    </citation>
    <scope>NUCLEOTIDE SEQUENCE [LARGE SCALE GENOMIC DNA]</scope>
    <source>
        <strain evidence="9 10">JSSK-14</strain>
    </source>
</reference>
<keyword evidence="4 6" id="KW-0862">Zinc</keyword>
<dbReference type="GO" id="GO:0016020">
    <property type="term" value="C:membrane"/>
    <property type="evidence" value="ECO:0007669"/>
    <property type="project" value="TreeGrafter"/>
</dbReference>
<keyword evidence="2" id="KW-0479">Metal-binding</keyword>
<proteinExistence type="inferred from homology"/>
<protein>
    <submittedName>
        <fullName evidence="9">PDZ domain-containing protein</fullName>
    </submittedName>
</protein>
<keyword evidence="7" id="KW-0732">Signal</keyword>
<dbReference type="PANTHER" id="PTHR22726">
    <property type="entry name" value="METALLOENDOPEPTIDASE OMA1"/>
    <property type="match status" value="1"/>
</dbReference>
<comment type="caution">
    <text evidence="9">The sequence shown here is derived from an EMBL/GenBank/DDBJ whole genome shotgun (WGS) entry which is preliminary data.</text>
</comment>
<evidence type="ECO:0000256" key="1">
    <source>
        <dbReference type="ARBA" id="ARBA00022670"/>
    </source>
</evidence>
<organism evidence="9 10">
    <name type="scientific">Aurantiacibacter aquimixticola</name>
    <dbReference type="NCBI Taxonomy" id="1958945"/>
    <lineage>
        <taxon>Bacteria</taxon>
        <taxon>Pseudomonadati</taxon>
        <taxon>Pseudomonadota</taxon>
        <taxon>Alphaproteobacteria</taxon>
        <taxon>Sphingomonadales</taxon>
        <taxon>Erythrobacteraceae</taxon>
        <taxon>Aurantiacibacter</taxon>
    </lineage>
</organism>
<dbReference type="EMBL" id="RAHX01000001">
    <property type="protein sequence ID" value="RJY08430.1"/>
    <property type="molecule type" value="Genomic_DNA"/>
</dbReference>
<dbReference type="PANTHER" id="PTHR22726:SF1">
    <property type="entry name" value="METALLOENDOPEPTIDASE OMA1, MITOCHONDRIAL"/>
    <property type="match status" value="1"/>
</dbReference>
<gene>
    <name evidence="9" type="ORF">D6201_02800</name>
</gene>
<evidence type="ECO:0000313" key="10">
    <source>
        <dbReference type="Proteomes" id="UP000285232"/>
    </source>
</evidence>
<dbReference type="GO" id="GO:0046872">
    <property type="term" value="F:metal ion binding"/>
    <property type="evidence" value="ECO:0007669"/>
    <property type="project" value="UniProtKB-KW"/>
</dbReference>
<dbReference type="Proteomes" id="UP000285232">
    <property type="component" value="Unassembled WGS sequence"/>
</dbReference>
<evidence type="ECO:0000256" key="6">
    <source>
        <dbReference type="RuleBase" id="RU003983"/>
    </source>
</evidence>
<comment type="similarity">
    <text evidence="6">Belongs to the peptidase M48 family.</text>
</comment>
<dbReference type="InterPro" id="IPR051156">
    <property type="entry name" value="Mito/Outer_Membr_Metalloprot"/>
</dbReference>
<comment type="cofactor">
    <cofactor evidence="6">
        <name>Zn(2+)</name>
        <dbReference type="ChEBI" id="CHEBI:29105"/>
    </cofactor>
    <text evidence="6">Binds 1 zinc ion per subunit.</text>
</comment>
<dbReference type="AlphaFoldDB" id="A0A419RRL6"/>
<keyword evidence="10" id="KW-1185">Reference proteome</keyword>
<dbReference type="SUPFAM" id="SSF50156">
    <property type="entry name" value="PDZ domain-like"/>
    <property type="match status" value="1"/>
</dbReference>
<evidence type="ECO:0000256" key="3">
    <source>
        <dbReference type="ARBA" id="ARBA00022801"/>
    </source>
</evidence>
<dbReference type="GO" id="GO:0004222">
    <property type="term" value="F:metalloendopeptidase activity"/>
    <property type="evidence" value="ECO:0007669"/>
    <property type="project" value="InterPro"/>
</dbReference>
<dbReference type="InterPro" id="IPR001478">
    <property type="entry name" value="PDZ"/>
</dbReference>
<dbReference type="InterPro" id="IPR041489">
    <property type="entry name" value="PDZ_6"/>
</dbReference>
<evidence type="ECO:0000313" key="9">
    <source>
        <dbReference type="EMBL" id="RJY08430.1"/>
    </source>
</evidence>
<evidence type="ECO:0000256" key="7">
    <source>
        <dbReference type="SAM" id="SignalP"/>
    </source>
</evidence>
<accession>A0A419RRL6</accession>
<dbReference type="InterPro" id="IPR001915">
    <property type="entry name" value="Peptidase_M48"/>
</dbReference>
<sequence>MGFLLNTLVAIMPLVSLAQAAPMQDALATQDLRLAVLADRMLEANAGLCARTMPLPGIILHSVDQYRGEGRSDGFANGPIEILVVIPGSPAAQADLRPGDAIVSIGDTPVPQTAASGKHLRETAFDLIARQPGDAALALRIRRDGEMQDHRLDTAVGCRALVEITAADTPRARSDGQVIQIRMDFARSLTNAELAAVFAHELAHSILDHRRRKAELGETTTAARAAEVEADRLSVHLLANAGLDPMAAAQFWRSGASEPFASGLPFRSDHPRRERRAEIIEREIAIYLPTASGPTWPGHLLALRELPLD</sequence>
<dbReference type="SMART" id="SM00228">
    <property type="entry name" value="PDZ"/>
    <property type="match status" value="1"/>
</dbReference>
<feature type="domain" description="PDZ" evidence="8">
    <location>
        <begin position="62"/>
        <end position="110"/>
    </location>
</feature>
<keyword evidence="5 6" id="KW-0482">Metalloprotease</keyword>
<dbReference type="PROSITE" id="PS50106">
    <property type="entry name" value="PDZ"/>
    <property type="match status" value="1"/>
</dbReference>
<dbReference type="RefSeq" id="WP_120047321.1">
    <property type="nucleotide sequence ID" value="NZ_RAHX01000001.1"/>
</dbReference>
<dbReference type="Pfam" id="PF01435">
    <property type="entry name" value="Peptidase_M48"/>
    <property type="match status" value="1"/>
</dbReference>
<evidence type="ECO:0000256" key="2">
    <source>
        <dbReference type="ARBA" id="ARBA00022723"/>
    </source>
</evidence>
<name>A0A419RRL6_9SPHN</name>
<evidence type="ECO:0000256" key="4">
    <source>
        <dbReference type="ARBA" id="ARBA00022833"/>
    </source>
</evidence>
<dbReference type="InterPro" id="IPR036034">
    <property type="entry name" value="PDZ_sf"/>
</dbReference>
<dbReference type="GO" id="GO:0051603">
    <property type="term" value="P:proteolysis involved in protein catabolic process"/>
    <property type="evidence" value="ECO:0007669"/>
    <property type="project" value="TreeGrafter"/>
</dbReference>
<dbReference type="OrthoDB" id="7338723at2"/>
<feature type="signal peptide" evidence="7">
    <location>
        <begin position="1"/>
        <end position="20"/>
    </location>
</feature>
<evidence type="ECO:0000256" key="5">
    <source>
        <dbReference type="ARBA" id="ARBA00023049"/>
    </source>
</evidence>